<keyword evidence="1" id="KW-0732">Signal</keyword>
<evidence type="ECO:0000259" key="2">
    <source>
        <dbReference type="Pfam" id="PF07969"/>
    </source>
</evidence>
<dbReference type="InterPro" id="IPR032466">
    <property type="entry name" value="Metal_Hydrolase"/>
</dbReference>
<evidence type="ECO:0000313" key="4">
    <source>
        <dbReference type="Proteomes" id="UP000245647"/>
    </source>
</evidence>
<dbReference type="Gene3D" id="2.30.40.10">
    <property type="entry name" value="Urease, subunit C, domain 1"/>
    <property type="match status" value="1"/>
</dbReference>
<feature type="signal peptide" evidence="1">
    <location>
        <begin position="1"/>
        <end position="27"/>
    </location>
</feature>
<proteinExistence type="predicted"/>
<comment type="caution">
    <text evidence="3">The sequence shown here is derived from an EMBL/GenBank/DDBJ whole genome shotgun (WGS) entry which is preliminary data.</text>
</comment>
<feature type="domain" description="Amidohydrolase 3" evidence="2">
    <location>
        <begin position="80"/>
        <end position="572"/>
    </location>
</feature>
<reference evidence="3 4" key="1">
    <citation type="submission" date="2018-04" db="EMBL/GenBank/DDBJ databases">
        <title>Pedobacter chongqingensis sp. nov., isolated from a rottenly hemp rope.</title>
        <authorList>
            <person name="Cai Y."/>
        </authorList>
    </citation>
    <scope>NUCLEOTIDE SEQUENCE [LARGE SCALE GENOMIC DNA]</scope>
    <source>
        <strain evidence="3 4">FJ4-8</strain>
    </source>
</reference>
<dbReference type="CDD" id="cd01300">
    <property type="entry name" value="YtcJ_like"/>
    <property type="match status" value="1"/>
</dbReference>
<dbReference type="SUPFAM" id="SSF51338">
    <property type="entry name" value="Composite domain of metallo-dependent hydrolases"/>
    <property type="match status" value="1"/>
</dbReference>
<dbReference type="EMBL" id="QEAS01000026">
    <property type="protein sequence ID" value="PWG78379.1"/>
    <property type="molecule type" value="Genomic_DNA"/>
</dbReference>
<evidence type="ECO:0000313" key="3">
    <source>
        <dbReference type="EMBL" id="PWG78379.1"/>
    </source>
</evidence>
<accession>A0A2U2PB87</accession>
<dbReference type="PANTHER" id="PTHR22642">
    <property type="entry name" value="IMIDAZOLONEPROPIONASE"/>
    <property type="match status" value="1"/>
</dbReference>
<protein>
    <submittedName>
        <fullName evidence="3">Amidohydrolase</fullName>
    </submittedName>
</protein>
<evidence type="ECO:0000256" key="1">
    <source>
        <dbReference type="SAM" id="SignalP"/>
    </source>
</evidence>
<dbReference type="Gene3D" id="3.10.310.70">
    <property type="match status" value="1"/>
</dbReference>
<dbReference type="Pfam" id="PF07969">
    <property type="entry name" value="Amidohydro_3"/>
    <property type="match status" value="1"/>
</dbReference>
<dbReference type="SUPFAM" id="SSF51556">
    <property type="entry name" value="Metallo-dependent hydrolases"/>
    <property type="match status" value="1"/>
</dbReference>
<dbReference type="GO" id="GO:0016810">
    <property type="term" value="F:hydrolase activity, acting on carbon-nitrogen (but not peptide) bonds"/>
    <property type="evidence" value="ECO:0007669"/>
    <property type="project" value="InterPro"/>
</dbReference>
<organism evidence="3 4">
    <name type="scientific">Pararcticibacter amylolyticus</name>
    <dbReference type="NCBI Taxonomy" id="2173175"/>
    <lineage>
        <taxon>Bacteria</taxon>
        <taxon>Pseudomonadati</taxon>
        <taxon>Bacteroidota</taxon>
        <taxon>Sphingobacteriia</taxon>
        <taxon>Sphingobacteriales</taxon>
        <taxon>Sphingobacteriaceae</taxon>
        <taxon>Pararcticibacter</taxon>
    </lineage>
</organism>
<dbReference type="PANTHER" id="PTHR22642:SF2">
    <property type="entry name" value="PROTEIN LONG AFTER FAR-RED 3"/>
    <property type="match status" value="1"/>
</dbReference>
<dbReference type="InterPro" id="IPR013108">
    <property type="entry name" value="Amidohydro_3"/>
</dbReference>
<feature type="chain" id="PRO_5015614135" evidence="1">
    <location>
        <begin position="28"/>
        <end position="575"/>
    </location>
</feature>
<keyword evidence="3" id="KW-0378">Hydrolase</keyword>
<dbReference type="Gene3D" id="3.20.20.140">
    <property type="entry name" value="Metal-dependent hydrolases"/>
    <property type="match status" value="1"/>
</dbReference>
<name>A0A2U2PB87_9SPHI</name>
<dbReference type="InterPro" id="IPR011059">
    <property type="entry name" value="Metal-dep_hydrolase_composite"/>
</dbReference>
<gene>
    <name evidence="3" type="ORF">DDR33_22715</name>
</gene>
<dbReference type="InterPro" id="IPR033932">
    <property type="entry name" value="YtcJ-like"/>
</dbReference>
<sequence length="575" mass="63036">MQLRMNTTLKKAWGIALALVISKGSGAQTHAPDKIFINGKVLTIDSSNSIVQALAIRNGRIEAVGSTAQISRLKGKSTAVIDLKGKTVVPGFIDGHSHFMGLGQLDLVNIAAPPVGKVTSIAGLVEEVRKFRDERKIKAGQWIAAYGYDQDQLTEKRHPAKEDLDAVFPDNPVLLGHISGHMLVANSAALRLAGITAATKDPDGGMIIRKPGSSEPAGLLQENAQALVMKELNKQKPSPEKQMDQIRRQQVFYASFGITTAQDGFTSQESLDLLKQAASEGKLFLDVVALPSFVLLDKIIADPAAYKFGFYDKRLKLDGIKLSSDGSPQGKTAFFSKPYLTPVPGCDDHCTGFPTITQEKFNEVVLKCFSHNLHLYTHCNGDGAIDMYIEAVKNANKELHSGSIGRRTVVIHSQFVRDDQLDQYKELGLMPSFFTNHAFFWGDVHTQNLGKERAAFLSPLHSAGRKGIIYTNHTDYPVTPVNPLFLLWTSVNRLSRSGQVIGAEERISVAEGLRAITINGAWQYHEEKDKGSVEKGKLADLAILSDDPLSVEPARIRDIEVLETIKEGKTIYRKN</sequence>
<dbReference type="AlphaFoldDB" id="A0A2U2PB87"/>
<dbReference type="Proteomes" id="UP000245647">
    <property type="component" value="Unassembled WGS sequence"/>
</dbReference>
<keyword evidence="4" id="KW-1185">Reference proteome</keyword>